<feature type="region of interest" description="Disordered" evidence="1">
    <location>
        <begin position="197"/>
        <end position="245"/>
    </location>
</feature>
<evidence type="ECO:0000313" key="2">
    <source>
        <dbReference type="EMBL" id="ELR24068.1"/>
    </source>
</evidence>
<proteinExistence type="predicted"/>
<dbReference type="EMBL" id="KB007838">
    <property type="protein sequence ID" value="ELR24068.1"/>
    <property type="molecule type" value="Genomic_DNA"/>
</dbReference>
<protein>
    <submittedName>
        <fullName evidence="2">Uncharacterized protein</fullName>
    </submittedName>
</protein>
<dbReference type="RefSeq" id="XP_004353596.1">
    <property type="nucleotide sequence ID" value="XM_004353544.1"/>
</dbReference>
<gene>
    <name evidence="2" type="ORF">ACA1_019160</name>
</gene>
<evidence type="ECO:0000313" key="3">
    <source>
        <dbReference type="Proteomes" id="UP000011083"/>
    </source>
</evidence>
<feature type="compositionally biased region" description="Polar residues" evidence="1">
    <location>
        <begin position="202"/>
        <end position="214"/>
    </location>
</feature>
<name>L8HHA9_ACACF</name>
<dbReference type="GeneID" id="14925070"/>
<dbReference type="AlphaFoldDB" id="L8HHA9"/>
<accession>L8HHA9</accession>
<reference evidence="2 3" key="1">
    <citation type="journal article" date="2013" name="Genome Biol.">
        <title>Genome of Acanthamoeba castellanii highlights extensive lateral gene transfer and early evolution of tyrosine kinase signaling.</title>
        <authorList>
            <person name="Clarke M."/>
            <person name="Lohan A.J."/>
            <person name="Liu B."/>
            <person name="Lagkouvardos I."/>
            <person name="Roy S."/>
            <person name="Zafar N."/>
            <person name="Bertelli C."/>
            <person name="Schilde C."/>
            <person name="Kianianmomeni A."/>
            <person name="Burglin T.R."/>
            <person name="Frech C."/>
            <person name="Turcotte B."/>
            <person name="Kopec K.O."/>
            <person name="Synnott J.M."/>
            <person name="Choo C."/>
            <person name="Paponov I."/>
            <person name="Finkler A."/>
            <person name="Soon Heng Tan C."/>
            <person name="Hutchins A.P."/>
            <person name="Weinmeier T."/>
            <person name="Rattei T."/>
            <person name="Chu J.S."/>
            <person name="Gimenez G."/>
            <person name="Irimia M."/>
            <person name="Rigden D.J."/>
            <person name="Fitzpatrick D.A."/>
            <person name="Lorenzo-Morales J."/>
            <person name="Bateman A."/>
            <person name="Chiu C.H."/>
            <person name="Tang P."/>
            <person name="Hegemann P."/>
            <person name="Fromm H."/>
            <person name="Raoult D."/>
            <person name="Greub G."/>
            <person name="Miranda-Saavedra D."/>
            <person name="Chen N."/>
            <person name="Nash P."/>
            <person name="Ginger M.L."/>
            <person name="Horn M."/>
            <person name="Schaap P."/>
            <person name="Caler L."/>
            <person name="Loftus B."/>
        </authorList>
    </citation>
    <scope>NUCLEOTIDE SEQUENCE [LARGE SCALE GENOMIC DNA]</scope>
    <source>
        <strain evidence="2 3">Neff</strain>
    </source>
</reference>
<organism evidence="2 3">
    <name type="scientific">Acanthamoeba castellanii (strain ATCC 30010 / Neff)</name>
    <dbReference type="NCBI Taxonomy" id="1257118"/>
    <lineage>
        <taxon>Eukaryota</taxon>
        <taxon>Amoebozoa</taxon>
        <taxon>Discosea</taxon>
        <taxon>Longamoebia</taxon>
        <taxon>Centramoebida</taxon>
        <taxon>Acanthamoebidae</taxon>
        <taxon>Acanthamoeba</taxon>
    </lineage>
</organism>
<sequence>MEKNNTNVHNHSDKKLKRADSIELCPKHYFSFRRQMSVINHTPCNLYIILTVDPDTLVLRGVGGNVGAGVGTNPLTVLGGKVSGGANVQMGTSSVPPQVQGLAAGERANLYMTSKKAYMSVLAMTSAPTPYGDLGGHGDLLIHNRLVRFGNIFHVLFKHMQQPVQRDVEYDLANYTLTKRAQASSASNWSAYPGKVSAGQPVAQQPPLQQSTKLTEPPAPFVWNDEPKPADNKPAMGDGQERASDKGYPAAYYQTGAPTLPPPSAFIPTVAPACFQYNPTGPFTQGQSYYGCGKVEWAPGPMMTTAQMPIDQPQGPYLQFPEPLPFPTTGLQYN</sequence>
<keyword evidence="3" id="KW-1185">Reference proteome</keyword>
<dbReference type="KEGG" id="acan:ACA1_019160"/>
<dbReference type="VEuPathDB" id="AmoebaDB:ACA1_019160"/>
<dbReference type="Proteomes" id="UP000011083">
    <property type="component" value="Unassembled WGS sequence"/>
</dbReference>
<evidence type="ECO:0000256" key="1">
    <source>
        <dbReference type="SAM" id="MobiDB-lite"/>
    </source>
</evidence>